<dbReference type="InterPro" id="IPR054293">
    <property type="entry name" value="DUF7029"/>
</dbReference>
<organism evidence="2 3">
    <name type="scientific">Mycena metata</name>
    <dbReference type="NCBI Taxonomy" id="1033252"/>
    <lineage>
        <taxon>Eukaryota</taxon>
        <taxon>Fungi</taxon>
        <taxon>Dikarya</taxon>
        <taxon>Basidiomycota</taxon>
        <taxon>Agaricomycotina</taxon>
        <taxon>Agaricomycetes</taxon>
        <taxon>Agaricomycetidae</taxon>
        <taxon>Agaricales</taxon>
        <taxon>Marasmiineae</taxon>
        <taxon>Mycenaceae</taxon>
        <taxon>Mycena</taxon>
    </lineage>
</organism>
<evidence type="ECO:0000313" key="3">
    <source>
        <dbReference type="Proteomes" id="UP001215598"/>
    </source>
</evidence>
<feature type="non-terminal residue" evidence="2">
    <location>
        <position position="117"/>
    </location>
</feature>
<dbReference type="Proteomes" id="UP001215598">
    <property type="component" value="Unassembled WGS sequence"/>
</dbReference>
<dbReference type="AlphaFoldDB" id="A0AAD7JC37"/>
<evidence type="ECO:0000259" key="1">
    <source>
        <dbReference type="Pfam" id="PF22974"/>
    </source>
</evidence>
<dbReference type="EMBL" id="JARKIB010000034">
    <property type="protein sequence ID" value="KAJ7761729.1"/>
    <property type="molecule type" value="Genomic_DNA"/>
</dbReference>
<accession>A0AAD7JC37</accession>
<gene>
    <name evidence="2" type="ORF">B0H16DRAFT_1809846</name>
</gene>
<comment type="caution">
    <text evidence="2">The sequence shown here is derived from an EMBL/GenBank/DDBJ whole genome shotgun (WGS) entry which is preliminary data.</text>
</comment>
<protein>
    <recommendedName>
        <fullName evidence="1">DUF7029 domain-containing protein</fullName>
    </recommendedName>
</protein>
<dbReference type="Pfam" id="PF22974">
    <property type="entry name" value="DUF7029"/>
    <property type="match status" value="1"/>
</dbReference>
<sequence length="117" mass="12878">AVVHFPAFNYPAVSLERSDLISSVSCNSAGNTMVVNFSDAKSWNTAYNDWKQHQKFIIISYVHGCGQGMGKGARDFHLVSAVRPVPSRNEIVCTISTVKLEQAAHPGHNISFHVSKY</sequence>
<evidence type="ECO:0000313" key="2">
    <source>
        <dbReference type="EMBL" id="KAJ7761729.1"/>
    </source>
</evidence>
<proteinExistence type="predicted"/>
<reference evidence="2" key="1">
    <citation type="submission" date="2023-03" db="EMBL/GenBank/DDBJ databases">
        <title>Massive genome expansion in bonnet fungi (Mycena s.s.) driven by repeated elements and novel gene families across ecological guilds.</title>
        <authorList>
            <consortium name="Lawrence Berkeley National Laboratory"/>
            <person name="Harder C.B."/>
            <person name="Miyauchi S."/>
            <person name="Viragh M."/>
            <person name="Kuo A."/>
            <person name="Thoen E."/>
            <person name="Andreopoulos B."/>
            <person name="Lu D."/>
            <person name="Skrede I."/>
            <person name="Drula E."/>
            <person name="Henrissat B."/>
            <person name="Morin E."/>
            <person name="Kohler A."/>
            <person name="Barry K."/>
            <person name="LaButti K."/>
            <person name="Morin E."/>
            <person name="Salamov A."/>
            <person name="Lipzen A."/>
            <person name="Mereny Z."/>
            <person name="Hegedus B."/>
            <person name="Baldrian P."/>
            <person name="Stursova M."/>
            <person name="Weitz H."/>
            <person name="Taylor A."/>
            <person name="Grigoriev I.V."/>
            <person name="Nagy L.G."/>
            <person name="Martin F."/>
            <person name="Kauserud H."/>
        </authorList>
    </citation>
    <scope>NUCLEOTIDE SEQUENCE</scope>
    <source>
        <strain evidence="2">CBHHK182m</strain>
    </source>
</reference>
<feature type="non-terminal residue" evidence="2">
    <location>
        <position position="1"/>
    </location>
</feature>
<keyword evidence="3" id="KW-1185">Reference proteome</keyword>
<feature type="domain" description="DUF7029" evidence="1">
    <location>
        <begin position="8"/>
        <end position="105"/>
    </location>
</feature>
<name>A0AAD7JC37_9AGAR</name>